<dbReference type="PANTHER" id="PTHR43734">
    <property type="entry name" value="PHYTOENE DESATURASE"/>
    <property type="match status" value="1"/>
</dbReference>
<dbReference type="Proteomes" id="UP001059836">
    <property type="component" value="Chromosome"/>
</dbReference>
<evidence type="ECO:0000313" key="6">
    <source>
        <dbReference type="EMBL" id="QHN35703.1"/>
    </source>
</evidence>
<dbReference type="EMBL" id="CP045809">
    <property type="protein sequence ID" value="QHN35703.1"/>
    <property type="molecule type" value="Genomic_DNA"/>
</dbReference>
<dbReference type="NCBIfam" id="TIGR02734">
    <property type="entry name" value="crtI_fam"/>
    <property type="match status" value="1"/>
</dbReference>
<evidence type="ECO:0000256" key="2">
    <source>
        <dbReference type="ARBA" id="ARBA00022746"/>
    </source>
</evidence>
<dbReference type="PRINTS" id="PR00419">
    <property type="entry name" value="ADXRDTASE"/>
</dbReference>
<dbReference type="SUPFAM" id="SSF51905">
    <property type="entry name" value="FAD/NAD(P)-binding domain"/>
    <property type="match status" value="1"/>
</dbReference>
<comment type="pathway">
    <text evidence="1 4">Carotenoid biosynthesis.</text>
</comment>
<organism evidence="6 7">
    <name type="scientific">Gordonia pseudamarae</name>
    <dbReference type="NCBI Taxonomy" id="2831662"/>
    <lineage>
        <taxon>Bacteria</taxon>
        <taxon>Bacillati</taxon>
        <taxon>Actinomycetota</taxon>
        <taxon>Actinomycetes</taxon>
        <taxon>Mycobacteriales</taxon>
        <taxon>Gordoniaceae</taxon>
        <taxon>Gordonia</taxon>
    </lineage>
</organism>
<evidence type="ECO:0000256" key="1">
    <source>
        <dbReference type="ARBA" id="ARBA00004829"/>
    </source>
</evidence>
<dbReference type="InterPro" id="IPR014105">
    <property type="entry name" value="Carotenoid/retinoid_OxRdtase"/>
</dbReference>
<dbReference type="InterPro" id="IPR002937">
    <property type="entry name" value="Amino_oxidase"/>
</dbReference>
<evidence type="ECO:0000256" key="3">
    <source>
        <dbReference type="ARBA" id="ARBA00023002"/>
    </source>
</evidence>
<dbReference type="PANTHER" id="PTHR43734:SF1">
    <property type="entry name" value="PHYTOENE DESATURASE"/>
    <property type="match status" value="1"/>
</dbReference>
<sequence length="523" mass="54762">MSPHRTRRVVVIGAGLSGLTAALRLRGAGCQVTVVEREDVPGGLVRTETLTPGPLSGGILTGGGPGPLCDTGATVLTMPELIVEALGEVGVAPDEAWRRLDLVPVDPTYVATFADGTELTLPRGAAAAGDAVSAQLGGREGAGVRRLFGWLGDLYDAEFDTFIDRNFHRPSDLADRRTLTDAAALIRLGGLTSMSSKVASFIDDERLQRMFSFQALYAGVPPQRAAAIYEVIAQMDIGRGLSHPRGGIGRIGAVLADALVNSGGRLRLRTAATRIVREGGLVRGVTVAGGERLPADAVIATVPPPAVADLLGRPLPRGPRWRGVRYSPSAVVVHGTAPRAMTAGWPGHHHTISFGAAWAETFDDLIGKSGRLMRDPSFLITRPAFSDPDRYIAADADSVLVEAVSVLAPCPNLHTADLAWESITDPYVTECLRTLESRGFHGIAGGLRIARVDTPRTWASAGLPAGTPFGAAHTLTQTGPLRTPNRWPSLPNLFLAGAGTIPGVGIPPVLISGRLAAARVLGS</sequence>
<proteinExistence type="inferred from homology"/>
<reference evidence="6" key="1">
    <citation type="journal article" date="2021" name="Nat. Microbiol.">
        <title>Cocultivation of an ultrasmall environmental parasitic bacterium with lytic ability against bacteria associated with wastewater foams.</title>
        <authorList>
            <person name="Batinovic S."/>
            <person name="Rose J.J.A."/>
            <person name="Ratcliffe J."/>
            <person name="Seviour R.J."/>
            <person name="Petrovski S."/>
        </authorList>
    </citation>
    <scope>NUCLEOTIDE SEQUENCE</scope>
    <source>
        <strain evidence="6">CON9</strain>
    </source>
</reference>
<keyword evidence="7" id="KW-1185">Reference proteome</keyword>
<comment type="similarity">
    <text evidence="4">Belongs to the carotenoid/retinoid oxidoreductase family.</text>
</comment>
<keyword evidence="3 4" id="KW-0560">Oxidoreductase</keyword>
<dbReference type="Gene3D" id="3.50.50.60">
    <property type="entry name" value="FAD/NAD(P)-binding domain"/>
    <property type="match status" value="2"/>
</dbReference>
<name>A0ABX6IIJ5_9ACTN</name>
<feature type="domain" description="Amine oxidase" evidence="5">
    <location>
        <begin position="16"/>
        <end position="521"/>
    </location>
</feature>
<accession>A0ABX6IIJ5</accession>
<protein>
    <submittedName>
        <fullName evidence="6">Phytoene desaturase</fullName>
    </submittedName>
</protein>
<dbReference type="InterPro" id="IPR036188">
    <property type="entry name" value="FAD/NAD-bd_sf"/>
</dbReference>
<dbReference type="RefSeq" id="WP_213243778.1">
    <property type="nucleotide sequence ID" value="NZ_CP045806.1"/>
</dbReference>
<evidence type="ECO:0000256" key="4">
    <source>
        <dbReference type="RuleBase" id="RU362075"/>
    </source>
</evidence>
<keyword evidence="2 4" id="KW-0125">Carotenoid biosynthesis</keyword>
<dbReference type="Pfam" id="PF01593">
    <property type="entry name" value="Amino_oxidase"/>
    <property type="match status" value="1"/>
</dbReference>
<gene>
    <name evidence="6" type="primary">crtI</name>
    <name evidence="6" type="ORF">GII31_13290</name>
</gene>
<evidence type="ECO:0000259" key="5">
    <source>
        <dbReference type="Pfam" id="PF01593"/>
    </source>
</evidence>
<evidence type="ECO:0000313" key="7">
    <source>
        <dbReference type="Proteomes" id="UP001059836"/>
    </source>
</evidence>